<keyword evidence="1" id="KW-0285">Flavoprotein</keyword>
<dbReference type="InterPro" id="IPR016169">
    <property type="entry name" value="FAD-bd_PCMH_sub2"/>
</dbReference>
<accession>A0AAF0BWN9</accession>
<evidence type="ECO:0000256" key="2">
    <source>
        <dbReference type="ARBA" id="ARBA00022827"/>
    </source>
</evidence>
<dbReference type="PANTHER" id="PTHR42659:SF2">
    <property type="entry name" value="XANTHINE DEHYDROGENASE SUBUNIT C-RELATED"/>
    <property type="match status" value="1"/>
</dbReference>
<feature type="domain" description="FAD-binding PCMH-type" evidence="4">
    <location>
        <begin position="1"/>
        <end position="171"/>
    </location>
</feature>
<evidence type="ECO:0000256" key="3">
    <source>
        <dbReference type="ARBA" id="ARBA00023002"/>
    </source>
</evidence>
<dbReference type="InterPro" id="IPR036318">
    <property type="entry name" value="FAD-bd_PCMH-like_sf"/>
</dbReference>
<dbReference type="Proteomes" id="UP001216390">
    <property type="component" value="Chromosome"/>
</dbReference>
<dbReference type="SMART" id="SM01092">
    <property type="entry name" value="CO_deh_flav_C"/>
    <property type="match status" value="1"/>
</dbReference>
<dbReference type="Gene3D" id="3.30.43.10">
    <property type="entry name" value="Uridine Diphospho-n-acetylenolpyruvylglucosamine Reductase, domain 2"/>
    <property type="match status" value="1"/>
</dbReference>
<dbReference type="RefSeq" id="WP_272737180.1">
    <property type="nucleotide sequence ID" value="NZ_CP116942.1"/>
</dbReference>
<dbReference type="EMBL" id="CP116942">
    <property type="protein sequence ID" value="WCO67659.1"/>
    <property type="molecule type" value="Genomic_DNA"/>
</dbReference>
<dbReference type="Pfam" id="PF00941">
    <property type="entry name" value="FAD_binding_5"/>
    <property type="match status" value="1"/>
</dbReference>
<dbReference type="InterPro" id="IPR016167">
    <property type="entry name" value="FAD-bd_PCMH_sub1"/>
</dbReference>
<gene>
    <name evidence="5" type="ORF">PO878_02845</name>
</gene>
<dbReference type="InterPro" id="IPR016166">
    <property type="entry name" value="FAD-bd_PCMH"/>
</dbReference>
<proteinExistence type="predicted"/>
<dbReference type="Gene3D" id="3.30.390.50">
    <property type="entry name" value="CO dehydrogenase flavoprotein, C-terminal domain"/>
    <property type="match status" value="1"/>
</dbReference>
<reference evidence="5" key="1">
    <citation type="submission" date="2023-01" db="EMBL/GenBank/DDBJ databases">
        <title>The diversity of Class Acidimicrobiia in South China Sea sediment environments and the proposal of Iamia marina sp. nov., a novel species of the genus Iamia.</title>
        <authorList>
            <person name="He Y."/>
            <person name="Tian X."/>
        </authorList>
    </citation>
    <scope>NUCLEOTIDE SEQUENCE</scope>
    <source>
        <strain evidence="5">DSM 19957</strain>
    </source>
</reference>
<dbReference type="InterPro" id="IPR036683">
    <property type="entry name" value="CO_DH_flav_C_dom_sf"/>
</dbReference>
<name>A0AAF0BWN9_9ACTN</name>
<dbReference type="SUPFAM" id="SSF55447">
    <property type="entry name" value="CO dehydrogenase flavoprotein C-terminal domain-like"/>
    <property type="match status" value="1"/>
</dbReference>
<dbReference type="InterPro" id="IPR005107">
    <property type="entry name" value="CO_DH_flav_C"/>
</dbReference>
<dbReference type="GO" id="GO:0071949">
    <property type="term" value="F:FAD binding"/>
    <property type="evidence" value="ECO:0007669"/>
    <property type="project" value="InterPro"/>
</dbReference>
<dbReference type="InterPro" id="IPR002346">
    <property type="entry name" value="Mopterin_DH_FAD-bd"/>
</dbReference>
<protein>
    <submittedName>
        <fullName evidence="5">FAD binding domain-containing protein</fullName>
    </submittedName>
</protein>
<sequence length="288" mass="28891">MDEVLLPTTVDELVEGRAAHPDALLLAGGTDLMVAVNAGTLPVPGVIALRAVDGLRGWRREGDEVVVGAATTYADLLAPDVADLLPGMAQASRTVGSPQIRSTGTLGGNLGTASPAGDALPVLVALGATVELRSPGGTRSLPVGELLTGPKRTALAPDEVITSARLPVARGPQQYRKVGVRNAMVISVASVALAVDVEARTVGVGLGSVGPVPLPAPDACAFAVDAVDWATGALHDPGAADRFGELAAAACSPIDDHRSTAAYRRHAVRVLAARALATACPPATGAAA</sequence>
<keyword evidence="2" id="KW-0274">FAD</keyword>
<dbReference type="InterPro" id="IPR051312">
    <property type="entry name" value="Diverse_Substr_Oxidored"/>
</dbReference>
<dbReference type="GO" id="GO:0016491">
    <property type="term" value="F:oxidoreductase activity"/>
    <property type="evidence" value="ECO:0007669"/>
    <property type="project" value="UniProtKB-KW"/>
</dbReference>
<evidence type="ECO:0000259" key="4">
    <source>
        <dbReference type="PROSITE" id="PS51387"/>
    </source>
</evidence>
<dbReference type="PROSITE" id="PS51387">
    <property type="entry name" value="FAD_PCMH"/>
    <property type="match status" value="1"/>
</dbReference>
<evidence type="ECO:0000313" key="5">
    <source>
        <dbReference type="EMBL" id="WCO67659.1"/>
    </source>
</evidence>
<dbReference type="AlphaFoldDB" id="A0AAF0BWN9"/>
<dbReference type="SUPFAM" id="SSF56176">
    <property type="entry name" value="FAD-binding/transporter-associated domain-like"/>
    <property type="match status" value="1"/>
</dbReference>
<dbReference type="Gene3D" id="3.30.465.10">
    <property type="match status" value="1"/>
</dbReference>
<keyword evidence="6" id="KW-1185">Reference proteome</keyword>
<dbReference type="KEGG" id="ima:PO878_02845"/>
<dbReference type="PANTHER" id="PTHR42659">
    <property type="entry name" value="XANTHINE DEHYDROGENASE SUBUNIT C-RELATED"/>
    <property type="match status" value="1"/>
</dbReference>
<evidence type="ECO:0000256" key="1">
    <source>
        <dbReference type="ARBA" id="ARBA00022630"/>
    </source>
</evidence>
<keyword evidence="3" id="KW-0560">Oxidoreductase</keyword>
<dbReference type="Pfam" id="PF03450">
    <property type="entry name" value="CO_deh_flav_C"/>
    <property type="match status" value="1"/>
</dbReference>
<organism evidence="5 6">
    <name type="scientific">Iamia majanohamensis</name>
    <dbReference type="NCBI Taxonomy" id="467976"/>
    <lineage>
        <taxon>Bacteria</taxon>
        <taxon>Bacillati</taxon>
        <taxon>Actinomycetota</taxon>
        <taxon>Acidimicrobiia</taxon>
        <taxon>Acidimicrobiales</taxon>
        <taxon>Iamiaceae</taxon>
        <taxon>Iamia</taxon>
    </lineage>
</organism>
<evidence type="ECO:0000313" key="6">
    <source>
        <dbReference type="Proteomes" id="UP001216390"/>
    </source>
</evidence>